<dbReference type="GO" id="GO:0012505">
    <property type="term" value="C:endomembrane system"/>
    <property type="evidence" value="ECO:0007669"/>
    <property type="project" value="UniProtKB-SubCell"/>
</dbReference>
<keyword evidence="3 13" id="KW-0138">CF(0)</keyword>
<evidence type="ECO:0000256" key="5">
    <source>
        <dbReference type="ARBA" id="ARBA00022781"/>
    </source>
</evidence>
<evidence type="ECO:0000313" key="17">
    <source>
        <dbReference type="EMBL" id="TVM35942.1"/>
    </source>
</evidence>
<keyword evidence="7 13" id="KW-0406">Ion transport</keyword>
<comment type="similarity">
    <text evidence="1 13 14">Belongs to the ATPase B chain family.</text>
</comment>
<sequence>MIDLDVTFIVQFINFLVTLFVLNYLLVKPIRAKIQERQQSMDAMASEIEKFSEQAERKLEDYEEALAEARKAGTSERIKMKDAGEAEQEKIVSAAQSAAQADLSQARSEIESQAKAALETLRSQVDSMAAKAADKVLG</sequence>
<reference evidence="17 18" key="1">
    <citation type="submission" date="2018-06" db="EMBL/GenBank/DDBJ databases">
        <title>Complete genome of Desulfovibrio marinus P48SEP.</title>
        <authorList>
            <person name="Crispim J.S."/>
            <person name="Vidigal P.M.P."/>
            <person name="Silva L.C.F."/>
            <person name="Araujo L.C."/>
            <person name="Laguardia C.N."/>
            <person name="Dias R.S."/>
            <person name="Sousa M.P."/>
            <person name="Paula S.O."/>
            <person name="Silva C."/>
        </authorList>
    </citation>
    <scope>NUCLEOTIDE SEQUENCE [LARGE SCALE GENOMIC DNA]</scope>
    <source>
        <strain evidence="17 18">P48SEP</strain>
    </source>
</reference>
<dbReference type="HAMAP" id="MF_01398">
    <property type="entry name" value="ATP_synth_b_bprime"/>
    <property type="match status" value="1"/>
</dbReference>
<keyword evidence="6 13" id="KW-1133">Transmembrane helix</keyword>
<comment type="function">
    <text evidence="11">Component of the F(0) channel, it forms part of the peripheral stalk, linking F(1) to F(0). The b'-subunit is a diverged and duplicated form of b found in plants and photosynthetic bacteria.</text>
</comment>
<evidence type="ECO:0000313" key="19">
    <source>
        <dbReference type="Proteomes" id="UP000503251"/>
    </source>
</evidence>
<evidence type="ECO:0000313" key="16">
    <source>
        <dbReference type="EMBL" id="QJT09941.1"/>
    </source>
</evidence>
<dbReference type="EMBL" id="CP039543">
    <property type="protein sequence ID" value="QJT09941.1"/>
    <property type="molecule type" value="Genomic_DNA"/>
</dbReference>
<keyword evidence="8 13" id="KW-0472">Membrane</keyword>
<accession>A0A6P1ZK33</accession>
<evidence type="ECO:0000256" key="9">
    <source>
        <dbReference type="ARBA" id="ARBA00023310"/>
    </source>
</evidence>
<evidence type="ECO:0000256" key="15">
    <source>
        <dbReference type="SAM" id="Coils"/>
    </source>
</evidence>
<keyword evidence="13" id="KW-1003">Cell membrane</keyword>
<evidence type="ECO:0000256" key="12">
    <source>
        <dbReference type="ARBA" id="ARBA00037847"/>
    </source>
</evidence>
<evidence type="ECO:0000256" key="4">
    <source>
        <dbReference type="ARBA" id="ARBA00022692"/>
    </source>
</evidence>
<evidence type="ECO:0000256" key="14">
    <source>
        <dbReference type="RuleBase" id="RU003848"/>
    </source>
</evidence>
<feature type="transmembrane region" description="Helical" evidence="13">
    <location>
        <begin position="6"/>
        <end position="27"/>
    </location>
</feature>
<dbReference type="Proteomes" id="UP000503251">
    <property type="component" value="Chromosome"/>
</dbReference>
<organism evidence="17 18">
    <name type="scientific">Oceanidesulfovibrio marinus</name>
    <dbReference type="NCBI Taxonomy" id="370038"/>
    <lineage>
        <taxon>Bacteria</taxon>
        <taxon>Pseudomonadati</taxon>
        <taxon>Thermodesulfobacteriota</taxon>
        <taxon>Desulfovibrionia</taxon>
        <taxon>Desulfovibrionales</taxon>
        <taxon>Desulfovibrionaceae</taxon>
        <taxon>Oceanidesulfovibrio</taxon>
    </lineage>
</organism>
<evidence type="ECO:0000256" key="8">
    <source>
        <dbReference type="ARBA" id="ARBA00023136"/>
    </source>
</evidence>
<feature type="coiled-coil region" evidence="15">
    <location>
        <begin position="34"/>
        <end position="72"/>
    </location>
</feature>
<gene>
    <name evidence="13" type="primary">atpF</name>
    <name evidence="17" type="ORF">DQK91_04630</name>
    <name evidence="16" type="ORF">E8L03_13805</name>
</gene>
<evidence type="ECO:0000256" key="2">
    <source>
        <dbReference type="ARBA" id="ARBA00022448"/>
    </source>
</evidence>
<keyword evidence="19" id="KW-1185">Reference proteome</keyword>
<evidence type="ECO:0000313" key="18">
    <source>
        <dbReference type="Proteomes" id="UP000434052"/>
    </source>
</evidence>
<comment type="function">
    <text evidence="10 13">F(1)F(0) ATP synthase produces ATP from ADP in the presence of a proton or sodium gradient. F-type ATPases consist of two structural domains, F(1) containing the extramembraneous catalytic core and F(0) containing the membrane proton channel, linked together by a central stalk and a peripheral stalk. During catalysis, ATP synthesis in the catalytic domain of F(1) is coupled via a rotary mechanism of the central stalk subunits to proton translocation.</text>
</comment>
<dbReference type="AlphaFoldDB" id="A0A6P1ZK33"/>
<evidence type="ECO:0000256" key="11">
    <source>
        <dbReference type="ARBA" id="ARBA00025614"/>
    </source>
</evidence>
<dbReference type="GO" id="GO:0045259">
    <property type="term" value="C:proton-transporting ATP synthase complex"/>
    <property type="evidence" value="ECO:0007669"/>
    <property type="project" value="UniProtKB-KW"/>
</dbReference>
<protein>
    <recommendedName>
        <fullName evidence="13">ATP synthase subunit b</fullName>
    </recommendedName>
    <alternativeName>
        <fullName evidence="13">ATP synthase F(0) sector subunit b</fullName>
    </alternativeName>
    <alternativeName>
        <fullName evidence="13">ATPase subunit I</fullName>
    </alternativeName>
    <alternativeName>
        <fullName evidence="13">F-type ATPase subunit b</fullName>
        <shortName evidence="13">F-ATPase subunit b</shortName>
    </alternativeName>
</protein>
<dbReference type="RefSeq" id="WP_144234274.1">
    <property type="nucleotide sequence ID" value="NZ_CP039543.1"/>
</dbReference>
<evidence type="ECO:0000256" key="10">
    <source>
        <dbReference type="ARBA" id="ARBA00025198"/>
    </source>
</evidence>
<evidence type="ECO:0000256" key="13">
    <source>
        <dbReference type="HAMAP-Rule" id="MF_01398"/>
    </source>
</evidence>
<dbReference type="GO" id="GO:0046933">
    <property type="term" value="F:proton-transporting ATP synthase activity, rotational mechanism"/>
    <property type="evidence" value="ECO:0007669"/>
    <property type="project" value="UniProtKB-UniRule"/>
</dbReference>
<dbReference type="PANTHER" id="PTHR33445:SF2">
    <property type="entry name" value="ATP SYNTHASE SUBUNIT B', CHLOROPLASTIC"/>
    <property type="match status" value="1"/>
</dbReference>
<keyword evidence="2 13" id="KW-0813">Transport</keyword>
<dbReference type="Pfam" id="PF00430">
    <property type="entry name" value="ATP-synt_B"/>
    <property type="match status" value="1"/>
</dbReference>
<comment type="subcellular location">
    <subcellularLocation>
        <location evidence="13">Cell membrane</location>
        <topology evidence="13">Single-pass membrane protein</topology>
    </subcellularLocation>
    <subcellularLocation>
        <location evidence="12">Endomembrane system</location>
        <topology evidence="12">Single-pass membrane protein</topology>
    </subcellularLocation>
</comment>
<dbReference type="EMBL" id="QMIF01000002">
    <property type="protein sequence ID" value="TVM35942.1"/>
    <property type="molecule type" value="Genomic_DNA"/>
</dbReference>
<dbReference type="OrthoDB" id="9794968at2"/>
<proteinExistence type="inferred from homology"/>
<evidence type="ECO:0000256" key="7">
    <source>
        <dbReference type="ARBA" id="ARBA00023065"/>
    </source>
</evidence>
<keyword evidence="5 13" id="KW-0375">Hydrogen ion transport</keyword>
<reference evidence="16 19" key="2">
    <citation type="submission" date="2019-04" db="EMBL/GenBank/DDBJ databases">
        <title>Isolation and culture of sulfate reducing bacteria from the cold seep of the South China Sea.</title>
        <authorList>
            <person name="Sun C."/>
            <person name="Liu R."/>
        </authorList>
    </citation>
    <scope>NUCLEOTIDE SEQUENCE [LARGE SCALE GENOMIC DNA]</scope>
    <source>
        <strain evidence="16 19">CS1</strain>
    </source>
</reference>
<comment type="subunit">
    <text evidence="13">F-type ATPases have 2 components, F(1) - the catalytic core - and F(0) - the membrane proton channel. F(1) has five subunits: alpha(3), beta(3), gamma(1), delta(1), epsilon(1). F(0) has three main subunits: a(1), b(2) and c(10-14). The alpha and beta chains form an alternating ring which encloses part of the gamma chain. F(1) is attached to F(0) by a central stalk formed by the gamma and epsilon chains, while a peripheral stalk is formed by the delta and b chains.</text>
</comment>
<keyword evidence="4 13" id="KW-0812">Transmembrane</keyword>
<dbReference type="InterPro" id="IPR002146">
    <property type="entry name" value="ATP_synth_b/b'su_bac/chlpt"/>
</dbReference>
<dbReference type="GO" id="GO:0046961">
    <property type="term" value="F:proton-transporting ATPase activity, rotational mechanism"/>
    <property type="evidence" value="ECO:0007669"/>
    <property type="project" value="TreeGrafter"/>
</dbReference>
<dbReference type="Proteomes" id="UP000434052">
    <property type="component" value="Unassembled WGS sequence"/>
</dbReference>
<keyword evidence="15" id="KW-0175">Coiled coil</keyword>
<dbReference type="InterPro" id="IPR050059">
    <property type="entry name" value="ATP_synthase_B_chain"/>
</dbReference>
<dbReference type="PANTHER" id="PTHR33445">
    <property type="entry name" value="ATP SYNTHASE SUBUNIT B', CHLOROPLASTIC"/>
    <property type="match status" value="1"/>
</dbReference>
<keyword evidence="9 13" id="KW-0066">ATP synthesis</keyword>
<dbReference type="GO" id="GO:0005886">
    <property type="term" value="C:plasma membrane"/>
    <property type="evidence" value="ECO:0007669"/>
    <property type="project" value="UniProtKB-SubCell"/>
</dbReference>
<name>A0A6P1ZK33_9BACT</name>
<evidence type="ECO:0000256" key="1">
    <source>
        <dbReference type="ARBA" id="ARBA00005513"/>
    </source>
</evidence>
<dbReference type="CDD" id="cd06503">
    <property type="entry name" value="ATP-synt_Fo_b"/>
    <property type="match status" value="1"/>
</dbReference>
<evidence type="ECO:0000256" key="3">
    <source>
        <dbReference type="ARBA" id="ARBA00022547"/>
    </source>
</evidence>
<evidence type="ECO:0000256" key="6">
    <source>
        <dbReference type="ARBA" id="ARBA00022989"/>
    </source>
</evidence>